<dbReference type="Gene3D" id="3.40.50.300">
    <property type="entry name" value="P-loop containing nucleotide triphosphate hydrolases"/>
    <property type="match status" value="1"/>
</dbReference>
<dbReference type="InterPro" id="IPR001482">
    <property type="entry name" value="T2SS/T4SS_dom"/>
</dbReference>
<evidence type="ECO:0000313" key="3">
    <source>
        <dbReference type="EMBL" id="HJA94604.1"/>
    </source>
</evidence>
<organism evidence="3 4">
    <name type="scientific">Candidatus Eisenbergiella merdipullorum</name>
    <dbReference type="NCBI Taxonomy" id="2838553"/>
    <lineage>
        <taxon>Bacteria</taxon>
        <taxon>Bacillati</taxon>
        <taxon>Bacillota</taxon>
        <taxon>Clostridia</taxon>
        <taxon>Lachnospirales</taxon>
        <taxon>Lachnospiraceae</taxon>
        <taxon>Eisenbergiella</taxon>
    </lineage>
</organism>
<protein>
    <submittedName>
        <fullName evidence="3">Flp pilus assembly complex ATPase component TadA</fullName>
    </submittedName>
</protein>
<gene>
    <name evidence="3" type="primary">tadA</name>
    <name evidence="3" type="ORF">H9717_16080</name>
</gene>
<comment type="similarity">
    <text evidence="1">Belongs to the GSP E family.</text>
</comment>
<evidence type="ECO:0000256" key="1">
    <source>
        <dbReference type="ARBA" id="ARBA00006611"/>
    </source>
</evidence>
<dbReference type="Pfam" id="PF00437">
    <property type="entry name" value="T2SSE"/>
    <property type="match status" value="1"/>
</dbReference>
<dbReference type="PANTHER" id="PTHR30486:SF15">
    <property type="entry name" value="TYPE II_IV SECRETION SYSTEM ATPASE"/>
    <property type="match status" value="1"/>
</dbReference>
<reference evidence="3" key="2">
    <citation type="submission" date="2021-04" db="EMBL/GenBank/DDBJ databases">
        <authorList>
            <person name="Gilroy R."/>
        </authorList>
    </citation>
    <scope>NUCLEOTIDE SEQUENCE</scope>
    <source>
        <strain evidence="3">CHK179-7159</strain>
    </source>
</reference>
<proteinExistence type="inferred from homology"/>
<dbReference type="CDD" id="cd01130">
    <property type="entry name" value="VirB11-like_ATPase"/>
    <property type="match status" value="1"/>
</dbReference>
<dbReference type="PANTHER" id="PTHR30486">
    <property type="entry name" value="TWITCHING MOTILITY PROTEIN PILT"/>
    <property type="match status" value="1"/>
</dbReference>
<sequence length="413" mass="45799">MEEQKKEDYLKIKEETRRELLESMDFTREISDDELQEAIAAKLRGRQFAGRLDIYERAKLGKELFFALRGLDILQELIEDEQVTEIMINGMEGIFVERAGRLFAWPGGFETKEKLQDVIQQIVAGCNRTVNEASPIVDARLKNGSRVNVVLDPVALNGPVVTIRRFPDEPISIRKLVESGSITQEACLFLEKLVKAKYNIFISGGTGSGKTTFLNALAEFIPEDERLITIEDSAELQIRGIANLVRLETRNANTDGCRPINIRDLIRTALRMRPDRIIIGEVRGAEAADLIGSALNCGHDGSMSTGHANSAADMLTRLETMMLMGVDIPLSAIRRQIASGVDVIVHLGRLRDKTRKVLEIAEVAGFENGEIRLSTLFAFEETGKAEGEIKGMLVRKGELIHANKLKMAGIAPA</sequence>
<reference evidence="3" key="1">
    <citation type="journal article" date="2021" name="PeerJ">
        <title>Extensive microbial diversity within the chicken gut microbiome revealed by metagenomics and culture.</title>
        <authorList>
            <person name="Gilroy R."/>
            <person name="Ravi A."/>
            <person name="Getino M."/>
            <person name="Pursley I."/>
            <person name="Horton D.L."/>
            <person name="Alikhan N.F."/>
            <person name="Baker D."/>
            <person name="Gharbi K."/>
            <person name="Hall N."/>
            <person name="Watson M."/>
            <person name="Adriaenssens E.M."/>
            <person name="Foster-Nyarko E."/>
            <person name="Jarju S."/>
            <person name="Secka A."/>
            <person name="Antonio M."/>
            <person name="Oren A."/>
            <person name="Chaudhuri R.R."/>
            <person name="La Ragione R."/>
            <person name="Hildebrand F."/>
            <person name="Pallen M.J."/>
        </authorList>
    </citation>
    <scope>NUCLEOTIDE SEQUENCE</scope>
    <source>
        <strain evidence="3">CHK179-7159</strain>
    </source>
</reference>
<accession>A0A9D2L1N8</accession>
<dbReference type="GO" id="GO:0016887">
    <property type="term" value="F:ATP hydrolysis activity"/>
    <property type="evidence" value="ECO:0007669"/>
    <property type="project" value="InterPro"/>
</dbReference>
<dbReference type="InterPro" id="IPR027417">
    <property type="entry name" value="P-loop_NTPase"/>
</dbReference>
<evidence type="ECO:0000313" key="4">
    <source>
        <dbReference type="Proteomes" id="UP000886858"/>
    </source>
</evidence>
<dbReference type="AlphaFoldDB" id="A0A9D2L1N8"/>
<comment type="caution">
    <text evidence="3">The sequence shown here is derived from an EMBL/GenBank/DDBJ whole genome shotgun (WGS) entry which is preliminary data.</text>
</comment>
<dbReference type="Proteomes" id="UP000886858">
    <property type="component" value="Unassembled WGS sequence"/>
</dbReference>
<dbReference type="SUPFAM" id="SSF52540">
    <property type="entry name" value="P-loop containing nucleoside triphosphate hydrolases"/>
    <property type="match status" value="1"/>
</dbReference>
<dbReference type="EMBL" id="DWYY01000187">
    <property type="protein sequence ID" value="HJA94604.1"/>
    <property type="molecule type" value="Genomic_DNA"/>
</dbReference>
<name>A0A9D2L1N8_9FIRM</name>
<dbReference type="InterPro" id="IPR050921">
    <property type="entry name" value="T4SS_GSP_E_ATPase"/>
</dbReference>
<feature type="domain" description="Bacterial type II secretion system protein E" evidence="2">
    <location>
        <begin position="71"/>
        <end position="356"/>
    </location>
</feature>
<evidence type="ECO:0000259" key="2">
    <source>
        <dbReference type="Pfam" id="PF00437"/>
    </source>
</evidence>
<dbReference type="Gene3D" id="3.30.450.380">
    <property type="match status" value="1"/>
</dbReference>